<proteinExistence type="predicted"/>
<feature type="region of interest" description="Disordered" evidence="1">
    <location>
        <begin position="356"/>
        <end position="388"/>
    </location>
</feature>
<reference evidence="2 3" key="1">
    <citation type="submission" date="2014-06" db="EMBL/GenBank/DDBJ databases">
        <authorList>
            <person name="Swart Estienne"/>
        </authorList>
    </citation>
    <scope>NUCLEOTIDE SEQUENCE [LARGE SCALE GENOMIC DNA]</scope>
    <source>
        <strain evidence="2 3">130c</strain>
    </source>
</reference>
<dbReference type="OrthoDB" id="313331at2759"/>
<protein>
    <submittedName>
        <fullName evidence="2">Uncharacterized protein</fullName>
    </submittedName>
</protein>
<feature type="compositionally biased region" description="Basic and acidic residues" evidence="1">
    <location>
        <begin position="250"/>
        <end position="263"/>
    </location>
</feature>
<dbReference type="InParanoid" id="A0A077ZS97"/>
<dbReference type="EMBL" id="CCKQ01001294">
    <property type="protein sequence ID" value="CDW72394.1"/>
    <property type="molecule type" value="Genomic_DNA"/>
</dbReference>
<feature type="compositionally biased region" description="Polar residues" evidence="1">
    <location>
        <begin position="213"/>
        <end position="226"/>
    </location>
</feature>
<sequence>MTTAISQAHQGAMQNIQKEEDLVSIQNEQLKQGKIRFLTSLQPDVSNCYGMKNKSRELEPSMKDIFSWGYEAPVKEDYVKDNKEIRYKIRKMDTEYISEVHDNYRRPEQTDEKGVFLFNFLDQQGQEKWKQKVYEMAVKDESEQVKQSTYRQLFCGQENQWWEQIMRQVTPAGKTSYKEKPTSLITPEQFIRQKMEEKIKEIIMKNRALNPNDRASQDTLGKTSSRGLGAKGPGETNNVQVMVDPVEQAEREAARQKRQQEKKALKRAQTAKSKRNLEKRLNDVKSTSRWLADSAITTYFGRPAFHPYGNGNTKPTVGGVICGDYLKTHNINPQSGDNHPEFKQVFGRAMLGATIEVKGPKQNSKSPKRKGVRQPTLPRKVRDDCRLTPGQVDEIKARNPIMPIKNENTELDHVHIEKPDLTKQKYLQSKHTTPTESQNQSTYELQPQQTLKQGPLNIHQQYEQMKSLNVSKSSSHTNLPPNINQNLQNTINLSNMNANPQQIEYYKGNATHLDGFKKPYENEQVKEQTLAPGSNVYQAINYAHQNIQQTQKINQQHQQSQPTQSLIQPHQHSQFCGHKASQVEMDKPFSQQNIPFCPLHGAVDQPEFLHLLDPKNYKLLPHHYTESIRSAGKFTHKSEKLGNLLSWKDDE</sequence>
<accession>A0A077ZS97</accession>
<evidence type="ECO:0000313" key="3">
    <source>
        <dbReference type="Proteomes" id="UP000039865"/>
    </source>
</evidence>
<evidence type="ECO:0000313" key="2">
    <source>
        <dbReference type="EMBL" id="CDW72394.1"/>
    </source>
</evidence>
<evidence type="ECO:0000256" key="1">
    <source>
        <dbReference type="SAM" id="MobiDB-lite"/>
    </source>
</evidence>
<name>A0A077ZS97_STYLE</name>
<dbReference type="OMA" id="HHYTESI"/>
<feature type="region of interest" description="Disordered" evidence="1">
    <location>
        <begin position="250"/>
        <end position="281"/>
    </location>
</feature>
<keyword evidence="3" id="KW-1185">Reference proteome</keyword>
<dbReference type="Proteomes" id="UP000039865">
    <property type="component" value="Unassembled WGS sequence"/>
</dbReference>
<gene>
    <name evidence="2" type="primary">Contig5045.g5402</name>
    <name evidence="2" type="ORF">STYLEM_1354</name>
</gene>
<dbReference type="AlphaFoldDB" id="A0A077ZS97"/>
<organism evidence="2 3">
    <name type="scientific">Stylonychia lemnae</name>
    <name type="common">Ciliate</name>
    <dbReference type="NCBI Taxonomy" id="5949"/>
    <lineage>
        <taxon>Eukaryota</taxon>
        <taxon>Sar</taxon>
        <taxon>Alveolata</taxon>
        <taxon>Ciliophora</taxon>
        <taxon>Intramacronucleata</taxon>
        <taxon>Spirotrichea</taxon>
        <taxon>Stichotrichia</taxon>
        <taxon>Sporadotrichida</taxon>
        <taxon>Oxytrichidae</taxon>
        <taxon>Stylonychinae</taxon>
        <taxon>Stylonychia</taxon>
    </lineage>
</organism>
<feature type="region of interest" description="Disordered" evidence="1">
    <location>
        <begin position="206"/>
        <end position="238"/>
    </location>
</feature>